<comment type="caution">
    <text evidence="1">The sequence shown here is derived from an EMBL/GenBank/DDBJ whole genome shotgun (WGS) entry which is preliminary data.</text>
</comment>
<organism evidence="1 2">
    <name type="scientific">Trichonephila inaurata madagascariensis</name>
    <dbReference type="NCBI Taxonomy" id="2747483"/>
    <lineage>
        <taxon>Eukaryota</taxon>
        <taxon>Metazoa</taxon>
        <taxon>Ecdysozoa</taxon>
        <taxon>Arthropoda</taxon>
        <taxon>Chelicerata</taxon>
        <taxon>Arachnida</taxon>
        <taxon>Araneae</taxon>
        <taxon>Araneomorphae</taxon>
        <taxon>Entelegynae</taxon>
        <taxon>Araneoidea</taxon>
        <taxon>Nephilidae</taxon>
        <taxon>Trichonephila</taxon>
        <taxon>Trichonephila inaurata</taxon>
    </lineage>
</organism>
<name>A0A8X6WR52_9ARAC</name>
<accession>A0A8X6WR52</accession>
<sequence>MMLTLSYRSHSRETTPFHFPSHRNRLDKEAISIFPNGVGKQILSSSHSIPDNLNISLFLASLSGPDATRSKDRWLSRKRPVGISCKKIANWEKLIRSAKLFTNFVLFNMRFPSLKLCQRVPVYSPQCKAFKAYSPVSQLRKVRPSETEKKEWEEVGKVLGEKEEGGRMIGSEFWKAITRTGSDVMIHCPRGTHPHPPFHPALALQPCGMKRILREGWTTYY</sequence>
<dbReference type="Proteomes" id="UP000886998">
    <property type="component" value="Unassembled WGS sequence"/>
</dbReference>
<dbReference type="EMBL" id="BMAV01000745">
    <property type="protein sequence ID" value="GFY38261.1"/>
    <property type="molecule type" value="Genomic_DNA"/>
</dbReference>
<evidence type="ECO:0000313" key="2">
    <source>
        <dbReference type="Proteomes" id="UP000886998"/>
    </source>
</evidence>
<gene>
    <name evidence="1" type="ORF">TNIN_480831</name>
</gene>
<keyword evidence="2" id="KW-1185">Reference proteome</keyword>
<evidence type="ECO:0000313" key="1">
    <source>
        <dbReference type="EMBL" id="GFY38261.1"/>
    </source>
</evidence>
<protein>
    <submittedName>
        <fullName evidence="1">Uncharacterized protein</fullName>
    </submittedName>
</protein>
<reference evidence="1" key="1">
    <citation type="submission" date="2020-08" db="EMBL/GenBank/DDBJ databases">
        <title>Multicomponent nature underlies the extraordinary mechanical properties of spider dragline silk.</title>
        <authorList>
            <person name="Kono N."/>
            <person name="Nakamura H."/>
            <person name="Mori M."/>
            <person name="Yoshida Y."/>
            <person name="Ohtoshi R."/>
            <person name="Malay A.D."/>
            <person name="Moran D.A.P."/>
            <person name="Tomita M."/>
            <person name="Numata K."/>
            <person name="Arakawa K."/>
        </authorList>
    </citation>
    <scope>NUCLEOTIDE SEQUENCE</scope>
</reference>
<proteinExistence type="predicted"/>
<dbReference type="AlphaFoldDB" id="A0A8X6WR52"/>